<accession>A0A2Z7CKC2</accession>
<dbReference type="GO" id="GO:0009507">
    <property type="term" value="C:chloroplast"/>
    <property type="evidence" value="ECO:0007669"/>
    <property type="project" value="TreeGrafter"/>
</dbReference>
<dbReference type="AlphaFoldDB" id="A0A2Z7CKC2"/>
<evidence type="ECO:0000313" key="3">
    <source>
        <dbReference type="Proteomes" id="UP000250235"/>
    </source>
</evidence>
<reference evidence="2 3" key="1">
    <citation type="journal article" date="2015" name="Proc. Natl. Acad. Sci. U.S.A.">
        <title>The resurrection genome of Boea hygrometrica: A blueprint for survival of dehydration.</title>
        <authorList>
            <person name="Xiao L."/>
            <person name="Yang G."/>
            <person name="Zhang L."/>
            <person name="Yang X."/>
            <person name="Zhao S."/>
            <person name="Ji Z."/>
            <person name="Zhou Q."/>
            <person name="Hu M."/>
            <person name="Wang Y."/>
            <person name="Chen M."/>
            <person name="Xu Y."/>
            <person name="Jin H."/>
            <person name="Xiao X."/>
            <person name="Hu G."/>
            <person name="Bao F."/>
            <person name="Hu Y."/>
            <person name="Wan P."/>
            <person name="Li L."/>
            <person name="Deng X."/>
            <person name="Kuang T."/>
            <person name="Xiang C."/>
            <person name="Zhu J.K."/>
            <person name="Oliver M.J."/>
            <person name="He Y."/>
        </authorList>
    </citation>
    <scope>NUCLEOTIDE SEQUENCE [LARGE SCALE GENOMIC DNA]</scope>
    <source>
        <strain evidence="3">cv. XS01</strain>
    </source>
</reference>
<gene>
    <name evidence="2" type="ORF">F511_10023</name>
</gene>
<dbReference type="Proteomes" id="UP000250235">
    <property type="component" value="Unassembled WGS sequence"/>
</dbReference>
<organism evidence="2 3">
    <name type="scientific">Dorcoceras hygrometricum</name>
    <dbReference type="NCBI Taxonomy" id="472368"/>
    <lineage>
        <taxon>Eukaryota</taxon>
        <taxon>Viridiplantae</taxon>
        <taxon>Streptophyta</taxon>
        <taxon>Embryophyta</taxon>
        <taxon>Tracheophyta</taxon>
        <taxon>Spermatophyta</taxon>
        <taxon>Magnoliopsida</taxon>
        <taxon>eudicotyledons</taxon>
        <taxon>Gunneridae</taxon>
        <taxon>Pentapetalae</taxon>
        <taxon>asterids</taxon>
        <taxon>lamiids</taxon>
        <taxon>Lamiales</taxon>
        <taxon>Gesneriaceae</taxon>
        <taxon>Didymocarpoideae</taxon>
        <taxon>Trichosporeae</taxon>
        <taxon>Loxocarpinae</taxon>
        <taxon>Dorcoceras</taxon>
    </lineage>
</organism>
<dbReference type="EMBL" id="KQ996414">
    <property type="protein sequence ID" value="KZV45246.1"/>
    <property type="molecule type" value="Genomic_DNA"/>
</dbReference>
<evidence type="ECO:0000313" key="2">
    <source>
        <dbReference type="EMBL" id="KZV45246.1"/>
    </source>
</evidence>
<evidence type="ECO:0000256" key="1">
    <source>
        <dbReference type="SAM" id="MobiDB-lite"/>
    </source>
</evidence>
<dbReference type="PANTHER" id="PTHR31033">
    <property type="entry name" value="PROTEIN, PUTATIVE-RELATED"/>
    <property type="match status" value="1"/>
</dbReference>
<feature type="compositionally biased region" description="Basic and acidic residues" evidence="1">
    <location>
        <begin position="137"/>
        <end position="151"/>
    </location>
</feature>
<sequence>MSMDFLGKQLNEDTSDCSLSKQDIQKCPFLRNINKPTDLSFSSLKFPAPLTGVRGPIFEDGPNFDLAFKLFHGKDGVVPLSGSTQPYVENLDTDDVRHFNPLVSKAASISMSAFGPGGPFGFHSFLGKNQNKTPESSGKEELSPKGDSSKHEALGNEWLRAGNCPVAKSYRAMSNILPLVATALQPQPGIKLKCPPAVVAARAALAKTALVKTMRPQPLPAKVLVIGMLGIAANIPLGAWREHTRKLLIILVHCCACCNSVHSHAEEICIDAKNSDGLDHCWFNSGADHRLES</sequence>
<dbReference type="OrthoDB" id="2018137at2759"/>
<dbReference type="PANTHER" id="PTHR31033:SF18">
    <property type="entry name" value="OS06G0115800 PROTEIN"/>
    <property type="match status" value="1"/>
</dbReference>
<keyword evidence="3" id="KW-1185">Reference proteome</keyword>
<name>A0A2Z7CKC2_9LAMI</name>
<feature type="compositionally biased region" description="Polar residues" evidence="1">
    <location>
        <begin position="127"/>
        <end position="136"/>
    </location>
</feature>
<protein>
    <submittedName>
        <fullName evidence="2">Zinc finger B-box domain containing protein 1 isoform 1</fullName>
    </submittedName>
</protein>
<proteinExistence type="predicted"/>
<feature type="region of interest" description="Disordered" evidence="1">
    <location>
        <begin position="125"/>
        <end position="151"/>
    </location>
</feature>